<dbReference type="OrthoDB" id="5853600at2759"/>
<keyword evidence="6" id="KW-0503">Monooxygenase</keyword>
<reference evidence="7 8" key="1">
    <citation type="submission" date="2014-03" db="EMBL/GenBank/DDBJ databases">
        <title>Draft genome of the hookworm Oesophagostomum dentatum.</title>
        <authorList>
            <person name="Mitreva M."/>
        </authorList>
    </citation>
    <scope>NUCLEOTIDE SEQUENCE [LARGE SCALE GENOMIC DNA]</scope>
    <source>
        <strain evidence="7 8">OD-Hann</strain>
    </source>
</reference>
<dbReference type="Gene3D" id="1.10.630.10">
    <property type="entry name" value="Cytochrome P450"/>
    <property type="match status" value="1"/>
</dbReference>
<dbReference type="InterPro" id="IPR050705">
    <property type="entry name" value="Cytochrome_P450_3A"/>
</dbReference>
<protein>
    <recommendedName>
        <fullName evidence="9">Unspecific monooxygenase</fullName>
    </recommendedName>
</protein>
<dbReference type="Proteomes" id="UP000053660">
    <property type="component" value="Unassembled WGS sequence"/>
</dbReference>
<accession>A0A0B1SK83</accession>
<name>A0A0B1SK83_OESDE</name>
<dbReference type="GO" id="GO:0005506">
    <property type="term" value="F:iron ion binding"/>
    <property type="evidence" value="ECO:0007669"/>
    <property type="project" value="InterPro"/>
</dbReference>
<dbReference type="SUPFAM" id="SSF48264">
    <property type="entry name" value="Cytochrome P450"/>
    <property type="match status" value="1"/>
</dbReference>
<sequence>MVLLLLTLTVSVIIAVISYYQWQLDYWKRRGIPGPPGTLFIGNMHSLTDITKPIGLVLREWTKVYGKVYGIQEGLRKSLVISDVDMIRELFMKKFEYFHGRKASILGGDVDKDPRVHLFEAQGMRWKRLRAISSPAFSSGSLKKVGCIFKYANS</sequence>
<dbReference type="GO" id="GO:0008395">
    <property type="term" value="F:steroid hydroxylase activity"/>
    <property type="evidence" value="ECO:0007669"/>
    <property type="project" value="TreeGrafter"/>
</dbReference>
<dbReference type="AlphaFoldDB" id="A0A0B1SK83"/>
<keyword evidence="8" id="KW-1185">Reference proteome</keyword>
<dbReference type="InterPro" id="IPR001128">
    <property type="entry name" value="Cyt_P450"/>
</dbReference>
<evidence type="ECO:0000313" key="7">
    <source>
        <dbReference type="EMBL" id="KHJ85344.1"/>
    </source>
</evidence>
<evidence type="ECO:0000256" key="2">
    <source>
        <dbReference type="ARBA" id="ARBA00022617"/>
    </source>
</evidence>
<evidence type="ECO:0000256" key="5">
    <source>
        <dbReference type="ARBA" id="ARBA00023004"/>
    </source>
</evidence>
<dbReference type="PANTHER" id="PTHR24302:SF15">
    <property type="entry name" value="FATTY-ACID PEROXYGENASE"/>
    <property type="match status" value="1"/>
</dbReference>
<dbReference type="GO" id="GO:0016705">
    <property type="term" value="F:oxidoreductase activity, acting on paired donors, with incorporation or reduction of molecular oxygen"/>
    <property type="evidence" value="ECO:0007669"/>
    <property type="project" value="InterPro"/>
</dbReference>
<keyword evidence="3" id="KW-0479">Metal-binding</keyword>
<dbReference type="Pfam" id="PF00067">
    <property type="entry name" value="p450"/>
    <property type="match status" value="1"/>
</dbReference>
<dbReference type="EMBL" id="KN564285">
    <property type="protein sequence ID" value="KHJ85344.1"/>
    <property type="molecule type" value="Genomic_DNA"/>
</dbReference>
<dbReference type="GO" id="GO:0020037">
    <property type="term" value="F:heme binding"/>
    <property type="evidence" value="ECO:0007669"/>
    <property type="project" value="InterPro"/>
</dbReference>
<keyword evidence="2" id="KW-0349">Heme</keyword>
<gene>
    <name evidence="7" type="ORF">OESDEN_14933</name>
</gene>
<evidence type="ECO:0000256" key="1">
    <source>
        <dbReference type="ARBA" id="ARBA00010617"/>
    </source>
</evidence>
<organism evidence="7 8">
    <name type="scientific">Oesophagostomum dentatum</name>
    <name type="common">Nodular worm</name>
    <dbReference type="NCBI Taxonomy" id="61180"/>
    <lineage>
        <taxon>Eukaryota</taxon>
        <taxon>Metazoa</taxon>
        <taxon>Ecdysozoa</taxon>
        <taxon>Nematoda</taxon>
        <taxon>Chromadorea</taxon>
        <taxon>Rhabditida</taxon>
        <taxon>Rhabditina</taxon>
        <taxon>Rhabditomorpha</taxon>
        <taxon>Strongyloidea</taxon>
        <taxon>Strongylidae</taxon>
        <taxon>Oesophagostomum</taxon>
    </lineage>
</organism>
<dbReference type="InterPro" id="IPR036396">
    <property type="entry name" value="Cyt_P450_sf"/>
</dbReference>
<keyword evidence="5" id="KW-0408">Iron</keyword>
<dbReference type="PANTHER" id="PTHR24302">
    <property type="entry name" value="CYTOCHROME P450 FAMILY 3"/>
    <property type="match status" value="1"/>
</dbReference>
<proteinExistence type="inferred from homology"/>
<evidence type="ECO:0000256" key="4">
    <source>
        <dbReference type="ARBA" id="ARBA00023002"/>
    </source>
</evidence>
<evidence type="ECO:0008006" key="9">
    <source>
        <dbReference type="Google" id="ProtNLM"/>
    </source>
</evidence>
<evidence type="ECO:0000256" key="3">
    <source>
        <dbReference type="ARBA" id="ARBA00022723"/>
    </source>
</evidence>
<evidence type="ECO:0000256" key="6">
    <source>
        <dbReference type="ARBA" id="ARBA00023033"/>
    </source>
</evidence>
<evidence type="ECO:0000313" key="8">
    <source>
        <dbReference type="Proteomes" id="UP000053660"/>
    </source>
</evidence>
<keyword evidence="4" id="KW-0560">Oxidoreductase</keyword>
<comment type="similarity">
    <text evidence="1">Belongs to the cytochrome P450 family.</text>
</comment>